<gene>
    <name evidence="1" type="ORF">ACHHYP_08543</name>
</gene>
<dbReference type="AlphaFoldDB" id="A0A1V9YP39"/>
<dbReference type="OrthoDB" id="63357at2759"/>
<keyword evidence="2" id="KW-1185">Reference proteome</keyword>
<protein>
    <recommendedName>
        <fullName evidence="3">F-box domain-containing protein</fullName>
    </recommendedName>
</protein>
<dbReference type="Proteomes" id="UP000243579">
    <property type="component" value="Unassembled WGS sequence"/>
</dbReference>
<evidence type="ECO:0000313" key="2">
    <source>
        <dbReference type="Proteomes" id="UP000243579"/>
    </source>
</evidence>
<accession>A0A1V9YP39</accession>
<proteinExistence type="predicted"/>
<evidence type="ECO:0008006" key="3">
    <source>
        <dbReference type="Google" id="ProtNLM"/>
    </source>
</evidence>
<comment type="caution">
    <text evidence="1">The sequence shown here is derived from an EMBL/GenBank/DDBJ whole genome shotgun (WGS) entry which is preliminary data.</text>
</comment>
<organism evidence="1 2">
    <name type="scientific">Achlya hypogyna</name>
    <name type="common">Oomycete</name>
    <name type="synonym">Protoachlya hypogyna</name>
    <dbReference type="NCBI Taxonomy" id="1202772"/>
    <lineage>
        <taxon>Eukaryota</taxon>
        <taxon>Sar</taxon>
        <taxon>Stramenopiles</taxon>
        <taxon>Oomycota</taxon>
        <taxon>Saprolegniomycetes</taxon>
        <taxon>Saprolegniales</taxon>
        <taxon>Achlyaceae</taxon>
        <taxon>Achlya</taxon>
    </lineage>
</organism>
<evidence type="ECO:0000313" key="1">
    <source>
        <dbReference type="EMBL" id="OQR87538.1"/>
    </source>
</evidence>
<sequence length="421" mass="47147">MTFYCSSECHGRAQHSIIAVSNHGERYVGAVRFSDAGQCGRVTPADADTHAASATHRYHQEILVAYHSLHPGTSSFAPVTHKAKTPLAQLAGANLVLTSQSLVPASAVPLPPRVTGTLKPATVARPRRPRQPPVEFKITNQAATTLAATKYRLDPALMPQLTLTSMFLPSSSDIKKRQRLLHLVPFLRVAAWVALLQVNRAWHEACAGDDGIWKRLAATRWLRHGRLDTLLSAEHQSRKPSNWRLALATVTRRCSRVALENVRILCDPTTWTMAHANRANLEDELVLIVQVQTGAIVGVRTSFNLVQAIAPELSTMDALQRLETHEYELVHCRRLTLFHATRIPLFDDWPLFRHRPFATFEAAQWHADEPRACEVVLRATRRRFRRALLDMLDGLLKRAKSHKRKEAVEAIEAMLQASPQP</sequence>
<name>A0A1V9YP39_ACHHY</name>
<dbReference type="EMBL" id="JNBR01001434">
    <property type="protein sequence ID" value="OQR87538.1"/>
    <property type="molecule type" value="Genomic_DNA"/>
</dbReference>
<reference evidence="1 2" key="1">
    <citation type="journal article" date="2014" name="Genome Biol. Evol.">
        <title>The secreted proteins of Achlya hypogyna and Thraustotheca clavata identify the ancestral oomycete secretome and reveal gene acquisitions by horizontal gene transfer.</title>
        <authorList>
            <person name="Misner I."/>
            <person name="Blouin N."/>
            <person name="Leonard G."/>
            <person name="Richards T.A."/>
            <person name="Lane C.E."/>
        </authorList>
    </citation>
    <scope>NUCLEOTIDE SEQUENCE [LARGE SCALE GENOMIC DNA]</scope>
    <source>
        <strain evidence="1 2">ATCC 48635</strain>
    </source>
</reference>